<dbReference type="RefSeq" id="XP_067544710.1">
    <property type="nucleotide sequence ID" value="XM_067689413.1"/>
</dbReference>
<keyword evidence="3" id="KW-1185">Reference proteome</keyword>
<sequence length="400" mass="44511">MAHTDPTLNSDENSRLNISVISDESVMSASGRRKADYDLKEARIQKAKEAYDLEASGRLSDVPANWFVVPCPTCAGRTVGDGTSRGVRRRRCTACCYQFTMEQWLLRAYYGNTPLKHYLSLSLPPCSDLAEKDASFESDASLDLALPGGTPAATTQTAPTSPDAELLLSISETRTPDRDTFRDRVIAGLKQIMGDSSHNKDVIMFLWYLKNTLSVYALAHAKNSYCLQPIVSASDDTDWNGEYYYIRDSLQSILEDFLRGQTAEQFDPGMAPQASTLYPAHITQKIQHLEHAKNYIEHTLSQLHLALGHSNHVLETLRMEYSARVPDVSLEEYEEFRAWKKNKDAPETEAPNTDGVSAAIADLVDQGSQEEVTTKTIHPIKKTPNSTKKAKTSLPTESIQ</sequence>
<protein>
    <submittedName>
        <fullName evidence="2">Uncharacterized protein</fullName>
    </submittedName>
</protein>
<reference evidence="2 3" key="1">
    <citation type="submission" date="2016-02" db="EMBL/GenBank/DDBJ databases">
        <title>Discovery of a natural microsporidian pathogen with a broad tissue tropism in Caenorhabditis elegans.</title>
        <authorList>
            <person name="Luallen R.J."/>
            <person name="Reinke A.W."/>
            <person name="Tong L."/>
            <person name="Botts M.R."/>
            <person name="Felix M.-A."/>
            <person name="Troemel E.R."/>
        </authorList>
    </citation>
    <scope>NUCLEOTIDE SEQUENCE [LARGE SCALE GENOMIC DNA]</scope>
    <source>
        <strain evidence="2 3">JUm2807</strain>
    </source>
</reference>
<proteinExistence type="predicted"/>
<dbReference type="AlphaFoldDB" id="A0A177EES1"/>
<gene>
    <name evidence="2" type="ORF">NEDG_01995</name>
</gene>
<accession>A0A177EES1</accession>
<comment type="caution">
    <text evidence="2">The sequence shown here is derived from an EMBL/GenBank/DDBJ whole genome shotgun (WGS) entry which is preliminary data.</text>
</comment>
<evidence type="ECO:0000313" key="2">
    <source>
        <dbReference type="EMBL" id="OAG30453.1"/>
    </source>
</evidence>
<evidence type="ECO:0000256" key="1">
    <source>
        <dbReference type="SAM" id="MobiDB-lite"/>
    </source>
</evidence>
<dbReference type="Proteomes" id="UP000185944">
    <property type="component" value="Unassembled WGS sequence"/>
</dbReference>
<dbReference type="GeneID" id="93648345"/>
<dbReference type="EMBL" id="LTDL01000028">
    <property type="protein sequence ID" value="OAG30453.1"/>
    <property type="molecule type" value="Genomic_DNA"/>
</dbReference>
<dbReference type="VEuPathDB" id="MicrosporidiaDB:NEDG_01995"/>
<feature type="region of interest" description="Disordered" evidence="1">
    <location>
        <begin position="367"/>
        <end position="400"/>
    </location>
</feature>
<evidence type="ECO:0000313" key="3">
    <source>
        <dbReference type="Proteomes" id="UP000185944"/>
    </source>
</evidence>
<organism evidence="2 3">
    <name type="scientific">Nematocida displodere</name>
    <dbReference type="NCBI Taxonomy" id="1805483"/>
    <lineage>
        <taxon>Eukaryota</taxon>
        <taxon>Fungi</taxon>
        <taxon>Fungi incertae sedis</taxon>
        <taxon>Microsporidia</taxon>
        <taxon>Nematocida</taxon>
    </lineage>
</organism>
<name>A0A177EES1_9MICR</name>